<dbReference type="InterPro" id="IPR036397">
    <property type="entry name" value="RNaseH_sf"/>
</dbReference>
<dbReference type="GO" id="GO:0004523">
    <property type="term" value="F:RNA-DNA hybrid ribonuclease activity"/>
    <property type="evidence" value="ECO:0007669"/>
    <property type="project" value="InterPro"/>
</dbReference>
<dbReference type="SUPFAM" id="SSF56219">
    <property type="entry name" value="DNase I-like"/>
    <property type="match status" value="1"/>
</dbReference>
<evidence type="ECO:0000313" key="5">
    <source>
        <dbReference type="Proteomes" id="UP000324022"/>
    </source>
</evidence>
<keyword evidence="5" id="KW-1185">Reference proteome</keyword>
<dbReference type="GO" id="GO:0003676">
    <property type="term" value="F:nucleic acid binding"/>
    <property type="evidence" value="ECO:0007669"/>
    <property type="project" value="InterPro"/>
</dbReference>
<evidence type="ECO:0000313" key="4">
    <source>
        <dbReference type="EMBL" id="SPO28384.1"/>
    </source>
</evidence>
<dbReference type="CDD" id="cd01650">
    <property type="entry name" value="RT_nLTR_like"/>
    <property type="match status" value="1"/>
</dbReference>
<gene>
    <name evidence="4" type="ORF">UTRI_04781</name>
</gene>
<dbReference type="CDD" id="cd09276">
    <property type="entry name" value="Rnase_HI_RT_non_LTR"/>
    <property type="match status" value="1"/>
</dbReference>
<protein>
    <submittedName>
        <fullName evidence="4">Uncharacterized protein</fullName>
    </submittedName>
</protein>
<evidence type="ECO:0000259" key="3">
    <source>
        <dbReference type="PROSITE" id="PS50879"/>
    </source>
</evidence>
<dbReference type="Gene3D" id="3.60.10.10">
    <property type="entry name" value="Endonuclease/exonuclease/phosphatase"/>
    <property type="match status" value="1"/>
</dbReference>
<dbReference type="PROSITE" id="PS50879">
    <property type="entry name" value="RNASE_H_1"/>
    <property type="match status" value="1"/>
</dbReference>
<evidence type="ECO:0000259" key="2">
    <source>
        <dbReference type="PROSITE" id="PS50878"/>
    </source>
</evidence>
<dbReference type="InterPro" id="IPR036691">
    <property type="entry name" value="Endo/exonu/phosph_ase_sf"/>
</dbReference>
<dbReference type="Pfam" id="PF00078">
    <property type="entry name" value="RVT_1"/>
    <property type="match status" value="1"/>
</dbReference>
<dbReference type="EMBL" id="OOIN01000022">
    <property type="protein sequence ID" value="SPO28384.1"/>
    <property type="molecule type" value="Genomic_DNA"/>
</dbReference>
<dbReference type="InterPro" id="IPR005135">
    <property type="entry name" value="Endo/exonuclease/phosphatase"/>
</dbReference>
<dbReference type="Pfam" id="PF14529">
    <property type="entry name" value="Exo_endo_phos_2"/>
    <property type="match status" value="1"/>
</dbReference>
<dbReference type="InterPro" id="IPR012337">
    <property type="entry name" value="RNaseH-like_sf"/>
</dbReference>
<proteinExistence type="predicted"/>
<name>A0A5C3ECI5_9BASI</name>
<accession>A0A5C3ECI5</accession>
<dbReference type="InterPro" id="IPR000477">
    <property type="entry name" value="RT_dom"/>
</dbReference>
<dbReference type="Pfam" id="PF00075">
    <property type="entry name" value="RNase_H"/>
    <property type="match status" value="1"/>
</dbReference>
<dbReference type="InterPro" id="IPR002156">
    <property type="entry name" value="RNaseH_domain"/>
</dbReference>
<dbReference type="PANTHER" id="PTHR19446">
    <property type="entry name" value="REVERSE TRANSCRIPTASES"/>
    <property type="match status" value="1"/>
</dbReference>
<dbReference type="Gene3D" id="3.30.420.10">
    <property type="entry name" value="Ribonuclease H-like superfamily/Ribonuclease H"/>
    <property type="match status" value="1"/>
</dbReference>
<feature type="region of interest" description="Disordered" evidence="1">
    <location>
        <begin position="1"/>
        <end position="23"/>
    </location>
</feature>
<organism evidence="4 5">
    <name type="scientific">Ustilago trichophora</name>
    <dbReference type="NCBI Taxonomy" id="86804"/>
    <lineage>
        <taxon>Eukaryota</taxon>
        <taxon>Fungi</taxon>
        <taxon>Dikarya</taxon>
        <taxon>Basidiomycota</taxon>
        <taxon>Ustilaginomycotina</taxon>
        <taxon>Ustilaginomycetes</taxon>
        <taxon>Ustilaginales</taxon>
        <taxon>Ustilaginaceae</taxon>
        <taxon>Ustilago</taxon>
    </lineage>
</organism>
<reference evidence="4 5" key="1">
    <citation type="submission" date="2018-03" db="EMBL/GenBank/DDBJ databases">
        <authorList>
            <person name="Guldener U."/>
        </authorList>
    </citation>
    <scope>NUCLEOTIDE SEQUENCE [LARGE SCALE GENOMIC DNA]</scope>
    <source>
        <strain evidence="4 5">NBRC100155</strain>
    </source>
</reference>
<sequence length="1748" mass="190610">MRRHRSAALGAGVSNRRPHGSGRVAERLIRNESLEGRHLPCTCEASLVRSCGAPYGGGVAGPPGDLKRDPRTGSGGFPPLWRVGTRDFSFSCCAVGSDPALWCTHGLFECSPSWAGVYPSRRSGVLFVMKPTSLLPLVACCPVRRLSRGTVKGREGIFFIPSLEACLLPLSFVSPYALPVVSMHILQNNTGSRHDVDRFFSADAPVVDVALLQDCNSVALDRIAGAGAAMFRSWQGNAAVPVDVAVIVVGAGRDRVFGLTPASGSVAGVCVLPERAHKDRSKLLLFSVYRRPIAAGESAAQSRVCVALNRVLSDVDAMIANVESPFHICLGGDFNIKDGPWAADSRTLIVRASTILLEWADARGLVLVTPAGTTTFTRPGNSDTTIDLTFSSVPASRFQVDVDRGVDHLPLRYSIGVEPLRRVEPHPFSLHGVNLHRLPLALHAALSAAPAASTLAGWARILAATRTAIGESKHQDVRKGKGKRRLDPELLGWSDECRRLLDWRDARSDVNAAAISVETRSHRSELRAVNLRDPVYLSLNAQFLKAKERANEEALEKSIANLSTKEDWLRLSILRDRKRTSNPLSPPFNIADGTQVRGMPDKLRLLVSTLFPRAVLIEAERDGVVAGSSDRPADVQLPTELPHVASGTASSRMGSVQFPGRTGLDAVTADELLAVIQEMDGDKAAGPDEMRPSLLKTLYSSCDTFRAELLSLANSCVQEGHFPAEWQSAMIQVIPKLGDRDFRLPSSYRPISLLCTASKAVENIILRRLQHVLAKKGKLRRQYAGVPGISTVHAVGDILEAGRREVMDNMHVAVLSVDIASAFNQVDHDRLRQVFTDLGLTSFGRWVCQWLRGRTFTVHLEGEVSGVYSMGDRGIPQGSPLSPLLWVLYADSLFEGRVHAHSPPIVEGSYVDDLFVVVSSLSIDKLYADCQDWLDRVAGWSQERQIGLDKPAFLVASGSVRRRRELSTRTLSVGGVPLVTSQTTITILGVQIGRHFWLSEFITSKCKHTILAANRLHWALLGAGKISHRLRLRIAKAVLFPILDYAAALHPLIPVGLERFVSQAEKAIYTFVVGVKNTVSLPSGISLAHDLGQLAAIPRWRRQSMLHLGRLLSNRSHESSSKVYELMERVGGEQDTDNPQHADLVTLVGAPATRNRLLLRPLLPPLTVAARSFPFPAMEPVSLQGESPAVFFRIAGEILPPADALTTEKRVRRLATKDAVRIYTDGSETSTNLGAAFQAYRCDGLASWSESERLDHDRWGNAEAELYAILMALCFCNRLVREGTVRKWRRVDVFSDSQHSIHRISAAWAHERGYLQHLTTKIRAEVALLRRQGTELHVRWIPGHAGVPGNEAADRLAKATKDLPPVSAPFGSISVLRAIAQDCAESVQRTSWEYCGSQSLQQVLPAVSFNDMTLFRDVPESLFALLLRFRSNTLALGAHRPRGKRECICAVLERRARLPASGEGEEVGIVGEEVEQDRDHLLLDCPRTEVPRRRLQAFLPVDERRDLRSVLQGGHYSNDQRRKGYVGALSSLLRQAYRTLNETLVENGTFAGNPLLMVALGQDAQEDLEVEAWGAIQQAALEDWDPATLYHDALVDDLNDEEGVIDLIDSDLGDGDSTRSSVNLVAVSVPGLRDADGRRVLMAPSGRAYVRPFPLGGFVTPGTVAVSVSDGDSSETASLADSSVVAISAPSVVALSDGFLNSDSDSSVQYVSEAVDNVGSGGLEADDSVEMLEWRAGAVHDVHSSDEY</sequence>
<dbReference type="InterPro" id="IPR043502">
    <property type="entry name" value="DNA/RNA_pol_sf"/>
</dbReference>
<dbReference type="SUPFAM" id="SSF56672">
    <property type="entry name" value="DNA/RNA polymerases"/>
    <property type="match status" value="1"/>
</dbReference>
<dbReference type="PROSITE" id="PS50878">
    <property type="entry name" value="RT_POL"/>
    <property type="match status" value="1"/>
</dbReference>
<feature type="domain" description="Reverse transcriptase" evidence="2">
    <location>
        <begin position="715"/>
        <end position="992"/>
    </location>
</feature>
<feature type="domain" description="RNase H type-1" evidence="3">
    <location>
        <begin position="1216"/>
        <end position="1362"/>
    </location>
</feature>
<dbReference type="SUPFAM" id="SSF53098">
    <property type="entry name" value="Ribonuclease H-like"/>
    <property type="match status" value="1"/>
</dbReference>
<evidence type="ECO:0000256" key="1">
    <source>
        <dbReference type="SAM" id="MobiDB-lite"/>
    </source>
</evidence>
<dbReference type="OrthoDB" id="412006at2759"/>
<dbReference type="Proteomes" id="UP000324022">
    <property type="component" value="Unassembled WGS sequence"/>
</dbReference>